<dbReference type="AlphaFoldDB" id="A0AA38FW80"/>
<comment type="caution">
    <text evidence="1">The sequence shown here is derived from an EMBL/GenBank/DDBJ whole genome shotgun (WGS) entry which is preliminary data.</text>
</comment>
<reference evidence="1 2" key="1">
    <citation type="journal article" date="2021" name="Nat. Plants">
        <title>The Taxus genome provides insights into paclitaxel biosynthesis.</title>
        <authorList>
            <person name="Xiong X."/>
            <person name="Gou J."/>
            <person name="Liao Q."/>
            <person name="Li Y."/>
            <person name="Zhou Q."/>
            <person name="Bi G."/>
            <person name="Li C."/>
            <person name="Du R."/>
            <person name="Wang X."/>
            <person name="Sun T."/>
            <person name="Guo L."/>
            <person name="Liang H."/>
            <person name="Lu P."/>
            <person name="Wu Y."/>
            <person name="Zhang Z."/>
            <person name="Ro D.K."/>
            <person name="Shang Y."/>
            <person name="Huang S."/>
            <person name="Yan J."/>
        </authorList>
    </citation>
    <scope>NUCLEOTIDE SEQUENCE [LARGE SCALE GENOMIC DNA]</scope>
    <source>
        <strain evidence="1">Ta-2019</strain>
    </source>
</reference>
<sequence length="54" mass="5423">LDVGMTPNMVKGLNAEEDIGASEVLGIVKISFDGKGLGVGEGDEEGATIIGMGM</sequence>
<gene>
    <name evidence="1" type="ORF">KI387_026624</name>
</gene>
<feature type="non-terminal residue" evidence="1">
    <location>
        <position position="1"/>
    </location>
</feature>
<feature type="non-terminal residue" evidence="1">
    <location>
        <position position="54"/>
    </location>
</feature>
<name>A0AA38FW80_TAXCH</name>
<protein>
    <submittedName>
        <fullName evidence="1">Uncharacterized protein</fullName>
    </submittedName>
</protein>
<keyword evidence="2" id="KW-1185">Reference proteome</keyword>
<dbReference type="EMBL" id="JAHRHJ020000006">
    <property type="protein sequence ID" value="KAH9311589.1"/>
    <property type="molecule type" value="Genomic_DNA"/>
</dbReference>
<evidence type="ECO:0000313" key="1">
    <source>
        <dbReference type="EMBL" id="KAH9311589.1"/>
    </source>
</evidence>
<proteinExistence type="predicted"/>
<organism evidence="1 2">
    <name type="scientific">Taxus chinensis</name>
    <name type="common">Chinese yew</name>
    <name type="synonym">Taxus wallichiana var. chinensis</name>
    <dbReference type="NCBI Taxonomy" id="29808"/>
    <lineage>
        <taxon>Eukaryota</taxon>
        <taxon>Viridiplantae</taxon>
        <taxon>Streptophyta</taxon>
        <taxon>Embryophyta</taxon>
        <taxon>Tracheophyta</taxon>
        <taxon>Spermatophyta</taxon>
        <taxon>Pinopsida</taxon>
        <taxon>Pinidae</taxon>
        <taxon>Conifers II</taxon>
        <taxon>Cupressales</taxon>
        <taxon>Taxaceae</taxon>
        <taxon>Taxus</taxon>
    </lineage>
</organism>
<accession>A0AA38FW80</accession>
<dbReference type="Proteomes" id="UP000824469">
    <property type="component" value="Unassembled WGS sequence"/>
</dbReference>
<evidence type="ECO:0000313" key="2">
    <source>
        <dbReference type="Proteomes" id="UP000824469"/>
    </source>
</evidence>